<feature type="transmembrane region" description="Helical" evidence="1">
    <location>
        <begin position="190"/>
        <end position="210"/>
    </location>
</feature>
<dbReference type="InterPro" id="IPR026841">
    <property type="entry name" value="Aur1/Ipt1"/>
</dbReference>
<gene>
    <name evidence="3" type="ORF">P7228_16070</name>
</gene>
<feature type="transmembrane region" description="Helical" evidence="1">
    <location>
        <begin position="149"/>
        <end position="178"/>
    </location>
</feature>
<feature type="transmembrane region" description="Helical" evidence="1">
    <location>
        <begin position="12"/>
        <end position="32"/>
    </location>
</feature>
<evidence type="ECO:0000259" key="2">
    <source>
        <dbReference type="Pfam" id="PF14378"/>
    </source>
</evidence>
<dbReference type="Proteomes" id="UP001215827">
    <property type="component" value="Chromosome"/>
</dbReference>
<evidence type="ECO:0000313" key="4">
    <source>
        <dbReference type="Proteomes" id="UP001215827"/>
    </source>
</evidence>
<sequence>MKPDFRTVEALWGQIPLYLFAIAGMLVCAWLWQSYGVEFGFQSIAHNLGLFAGFFIFVGGPVLLWRLARAKPESPIAWVRERLLSRTARHHLIVGLPMFALCVVIIPAFSSIKSMIPLFTEYTWDETFIAWDRALFFGYDPWLLLQPLLGYPVVTAIVAAIYHLWILLLYVGPLYFAFSPQVNEIIRRQFFLGYAMSWMLIGGLMATWLASVGPVFAEPLLGIDTFRAQTDYLAAANREIPIMVVPVQQMLLENFHLNERGLGSGITAMPSMHVAICALYWLAARKVSPGLGRAFFVFMIVIWIGSVHTAYHYAVDGLVSIAAMIVLWWVVKAVIRAWDRIPSPFAQPTLRTNTVPAE</sequence>
<organism evidence="3 4">
    <name type="scientific">Altererythrobacter arenosus</name>
    <dbReference type="NCBI Taxonomy" id="3032592"/>
    <lineage>
        <taxon>Bacteria</taxon>
        <taxon>Pseudomonadati</taxon>
        <taxon>Pseudomonadota</taxon>
        <taxon>Alphaproteobacteria</taxon>
        <taxon>Sphingomonadales</taxon>
        <taxon>Erythrobacteraceae</taxon>
        <taxon>Altererythrobacter</taxon>
    </lineage>
</organism>
<keyword evidence="1" id="KW-0472">Membrane</keyword>
<feature type="transmembrane region" description="Helical" evidence="1">
    <location>
        <begin position="294"/>
        <end position="311"/>
    </location>
</feature>
<keyword evidence="1" id="KW-1133">Transmembrane helix</keyword>
<keyword evidence="4" id="KW-1185">Reference proteome</keyword>
<dbReference type="EMBL" id="CP121106">
    <property type="protein sequence ID" value="WFL77483.1"/>
    <property type="molecule type" value="Genomic_DNA"/>
</dbReference>
<feature type="transmembrane region" description="Helical" evidence="1">
    <location>
        <begin position="44"/>
        <end position="67"/>
    </location>
</feature>
<reference evidence="3 4" key="1">
    <citation type="submission" date="2023-03" db="EMBL/GenBank/DDBJ databases">
        <title>Altererythrobacter sp. CAU 1644 isolated from sand.</title>
        <authorList>
            <person name="Kim W."/>
        </authorList>
    </citation>
    <scope>NUCLEOTIDE SEQUENCE [LARGE SCALE GENOMIC DNA]</scope>
    <source>
        <strain evidence="3 4">CAU 1644</strain>
    </source>
</reference>
<feature type="transmembrane region" description="Helical" evidence="1">
    <location>
        <begin position="88"/>
        <end position="109"/>
    </location>
</feature>
<name>A0ABY8FR40_9SPHN</name>
<proteinExistence type="predicted"/>
<protein>
    <submittedName>
        <fullName evidence="3">Phosphatase PAP2 family protein</fullName>
    </submittedName>
</protein>
<evidence type="ECO:0000256" key="1">
    <source>
        <dbReference type="SAM" id="Phobius"/>
    </source>
</evidence>
<dbReference type="Pfam" id="PF14378">
    <property type="entry name" value="PAP2_3"/>
    <property type="match status" value="1"/>
</dbReference>
<evidence type="ECO:0000313" key="3">
    <source>
        <dbReference type="EMBL" id="WFL77483.1"/>
    </source>
</evidence>
<feature type="transmembrane region" description="Helical" evidence="1">
    <location>
        <begin position="317"/>
        <end position="335"/>
    </location>
</feature>
<keyword evidence="1" id="KW-0812">Transmembrane</keyword>
<feature type="domain" description="Inositolphosphotransferase Aur1/Ipt1" evidence="2">
    <location>
        <begin position="127"/>
        <end position="329"/>
    </location>
</feature>
<accession>A0ABY8FR40</accession>
<feature type="transmembrane region" description="Helical" evidence="1">
    <location>
        <begin position="261"/>
        <end position="282"/>
    </location>
</feature>
<dbReference type="RefSeq" id="WP_278016176.1">
    <property type="nucleotide sequence ID" value="NZ_CP121106.1"/>
</dbReference>